<dbReference type="GO" id="GO:0030313">
    <property type="term" value="C:cell envelope"/>
    <property type="evidence" value="ECO:0007669"/>
    <property type="project" value="UniProtKB-SubCell"/>
</dbReference>
<dbReference type="InterPro" id="IPR013378">
    <property type="entry name" value="InlB-like_B-rpt"/>
</dbReference>
<keyword evidence="2" id="KW-0472">Membrane</keyword>
<evidence type="ECO:0000256" key="2">
    <source>
        <dbReference type="SAM" id="Phobius"/>
    </source>
</evidence>
<evidence type="ECO:0000313" key="3">
    <source>
        <dbReference type="EMBL" id="TCD54552.1"/>
    </source>
</evidence>
<comment type="caution">
    <text evidence="3">The sequence shown here is derived from an EMBL/GenBank/DDBJ whole genome shotgun (WGS) entry which is preliminary data.</text>
</comment>
<keyword evidence="4" id="KW-1185">Reference proteome</keyword>
<feature type="transmembrane region" description="Helical" evidence="2">
    <location>
        <begin position="642"/>
        <end position="662"/>
    </location>
</feature>
<protein>
    <submittedName>
        <fullName evidence="3">Uncharacterized protein</fullName>
    </submittedName>
</protein>
<sequence>MKEKKTIMRKEHFRLSMLIAALVTVAISVLAFFPANHAFAAYDSVMNNGSVPNTSATTTTMPDGSNSFTHALYYTAQGSDGTTYTSNYSTTNPAVEDSVLNLDKMTPDADGNYHFNAVLEITATNNVSNINYDLTMPSSGSQITGNPNVQFDGAPTFSGTDAASVQAATTYSNISSPGAYINEATYKNQYGQNMPNVYYMYLHGNLSAGQKLTVTIPYLLTNASALDLSTASPSVSFNESVSINPWTIWGQFTGDLTAANLRFARTDSTPVSNRWALYDILRDQQNGVANATGIRYLFTKNNNISTGTSLDYTLIDVLQKTNAEVGLDSSDYEYKNSDSPNYVPVNTMISDGTIAYARGGYYRLKLDKIKRAYAGTGWSTNGMYSDYYTYTTTRSGLVIHGAPTDPDGTYVNMNVELWQYIGGTSNICLTVGQQFDPKSGISYVRPYNRPEITNPLDDPVQSTLIDVSYTDAQGNTVANINTAQPGAYTVTYRYWFPTATNTRSNYSATFDTKVYVTAQQATQCPPDFTATVSYNTNGGEGSVTSQSVTYTPSAAGEVTLSNGSELTRDGYTLKGWNTRADGTGVSYALGAHMSDITSDVTLYAVWEKNSVAPVVPVHPSQDSKNAKSTKNLAHTGADITTIMWASTLLIAAGAGLIARVAWQRKKSE</sequence>
<dbReference type="Proteomes" id="UP000291289">
    <property type="component" value="Unassembled WGS sequence"/>
</dbReference>
<evidence type="ECO:0000256" key="1">
    <source>
        <dbReference type="ARBA" id="ARBA00004196"/>
    </source>
</evidence>
<evidence type="ECO:0000313" key="4">
    <source>
        <dbReference type="Proteomes" id="UP000291289"/>
    </source>
</evidence>
<keyword evidence="2" id="KW-0812">Transmembrane</keyword>
<dbReference type="Gene3D" id="2.60.40.4270">
    <property type="entry name" value="Listeria-Bacteroides repeat domain"/>
    <property type="match status" value="1"/>
</dbReference>
<dbReference type="AlphaFoldDB" id="A0A4R0QQF8"/>
<organism evidence="3 4">
    <name type="scientific">Alloscardovia theropitheci</name>
    <dbReference type="NCBI Taxonomy" id="2496842"/>
    <lineage>
        <taxon>Bacteria</taxon>
        <taxon>Bacillati</taxon>
        <taxon>Actinomycetota</taxon>
        <taxon>Actinomycetes</taxon>
        <taxon>Bifidobacteriales</taxon>
        <taxon>Bifidobacteriaceae</taxon>
        <taxon>Alloscardovia</taxon>
    </lineage>
</organism>
<dbReference type="InterPro" id="IPR042229">
    <property type="entry name" value="Listeria/Bacterioides_rpt_sf"/>
</dbReference>
<keyword evidence="2" id="KW-1133">Transmembrane helix</keyword>
<name>A0A4R0QQF8_9BIFI</name>
<gene>
    <name evidence="3" type="ORF">EJ419_02840</name>
</gene>
<proteinExistence type="predicted"/>
<dbReference type="EMBL" id="RXLP01000014">
    <property type="protein sequence ID" value="TCD54552.1"/>
    <property type="molecule type" value="Genomic_DNA"/>
</dbReference>
<dbReference type="OrthoDB" id="3240627at2"/>
<dbReference type="Pfam" id="PF09479">
    <property type="entry name" value="Flg_new"/>
    <property type="match status" value="1"/>
</dbReference>
<reference evidence="3 4" key="1">
    <citation type="submission" date="2018-12" db="EMBL/GenBank/DDBJ databases">
        <title>Alloscrdovia theropitheci sp. nov: a novel taxon from the feces of the bleeding-herat monkey (Theropithecus geleda).</title>
        <authorList>
            <person name="Modesto M."/>
        </authorList>
    </citation>
    <scope>NUCLEOTIDE SEQUENCE [LARGE SCALE GENOMIC DNA]</scope>
    <source>
        <strain evidence="3 4">GLDI4/2</strain>
    </source>
</reference>
<comment type="subcellular location">
    <subcellularLocation>
        <location evidence="1">Cell envelope</location>
    </subcellularLocation>
</comment>
<accession>A0A4R0QQF8</accession>